<accession>A0AAD2CYS6</accession>
<gene>
    <name evidence="2" type="ORF">ECRASSUSDP1_LOCUS15398</name>
</gene>
<comment type="caution">
    <text evidence="2">The sequence shown here is derived from an EMBL/GenBank/DDBJ whole genome shotgun (WGS) entry which is preliminary data.</text>
</comment>
<organism evidence="2 3">
    <name type="scientific">Euplotes crassus</name>
    <dbReference type="NCBI Taxonomy" id="5936"/>
    <lineage>
        <taxon>Eukaryota</taxon>
        <taxon>Sar</taxon>
        <taxon>Alveolata</taxon>
        <taxon>Ciliophora</taxon>
        <taxon>Intramacronucleata</taxon>
        <taxon>Spirotrichea</taxon>
        <taxon>Hypotrichia</taxon>
        <taxon>Euplotida</taxon>
        <taxon>Euplotidae</taxon>
        <taxon>Moneuplotes</taxon>
    </lineage>
</organism>
<evidence type="ECO:0000313" key="3">
    <source>
        <dbReference type="Proteomes" id="UP001295684"/>
    </source>
</evidence>
<proteinExistence type="predicted"/>
<feature type="coiled-coil region" evidence="1">
    <location>
        <begin position="145"/>
        <end position="179"/>
    </location>
</feature>
<protein>
    <submittedName>
        <fullName evidence="2">Uncharacterized protein</fullName>
    </submittedName>
</protein>
<keyword evidence="1" id="KW-0175">Coiled coil</keyword>
<sequence length="263" mass="30211">MESRSLDRTANRGYNGRYHASQSLSMGSKIHSSYAGDKFNKLHIKESKILPGIGSKKRSISGMKAMPYGIQTPQKFNPLCRGSPLMKTDKERTLANKSIYAQALSQYNRRAYSTIRQHPHQTGMSMSNHGEFTQRAPSLFNELDTANLMGKVKHLENEVSEVNQRVSREKNEIAVLKLEKETLSHVLEKKIADGVQNLDSYSVYIAKEFKRHYDKQKVENYRLTEQLVKIGKYRTSLNQKLLELTQRVEELEDIVGIDFEQQE</sequence>
<keyword evidence="3" id="KW-1185">Reference proteome</keyword>
<evidence type="ECO:0000313" key="2">
    <source>
        <dbReference type="EMBL" id="CAI2374048.1"/>
    </source>
</evidence>
<name>A0AAD2CYS6_EUPCR</name>
<dbReference type="Proteomes" id="UP001295684">
    <property type="component" value="Unassembled WGS sequence"/>
</dbReference>
<dbReference type="EMBL" id="CAMPGE010015424">
    <property type="protein sequence ID" value="CAI2374048.1"/>
    <property type="molecule type" value="Genomic_DNA"/>
</dbReference>
<evidence type="ECO:0000256" key="1">
    <source>
        <dbReference type="SAM" id="Coils"/>
    </source>
</evidence>
<dbReference type="AlphaFoldDB" id="A0AAD2CYS6"/>
<reference evidence="2" key="1">
    <citation type="submission" date="2023-07" db="EMBL/GenBank/DDBJ databases">
        <authorList>
            <consortium name="AG Swart"/>
            <person name="Singh M."/>
            <person name="Singh A."/>
            <person name="Seah K."/>
            <person name="Emmerich C."/>
        </authorList>
    </citation>
    <scope>NUCLEOTIDE SEQUENCE</scope>
    <source>
        <strain evidence="2">DP1</strain>
    </source>
</reference>